<feature type="domain" description="CBS" evidence="3">
    <location>
        <begin position="73"/>
        <end position="128"/>
    </location>
</feature>
<evidence type="ECO:0000313" key="4">
    <source>
        <dbReference type="EMBL" id="SDJ74778.1"/>
    </source>
</evidence>
<sequence>MKKLRDVMTTNLSVCSADDTMTEAAKIMTEHNVGAVPVCGANKELLGMVTDRDLVVRGLAKEKSASSKISETMSGTLYSVEPEASVQEASSLMAEKQIRRLPVVENGKLVGIVSLGDLALEEKSNLAAGHALEEISERPEIH</sequence>
<dbReference type="PANTHER" id="PTHR43080:SF2">
    <property type="entry name" value="CBS DOMAIN-CONTAINING PROTEIN"/>
    <property type="match status" value="1"/>
</dbReference>
<evidence type="ECO:0000256" key="1">
    <source>
        <dbReference type="ARBA" id="ARBA00023122"/>
    </source>
</evidence>
<accession>A0A1G8W938</accession>
<dbReference type="InterPro" id="IPR000644">
    <property type="entry name" value="CBS_dom"/>
</dbReference>
<dbReference type="SMART" id="SM00116">
    <property type="entry name" value="CBS"/>
    <property type="match status" value="2"/>
</dbReference>
<dbReference type="CDD" id="cd04622">
    <property type="entry name" value="CBS_pair_HRP1_like"/>
    <property type="match status" value="1"/>
</dbReference>
<name>A0A1G8W938_9BACI</name>
<dbReference type="Pfam" id="PF00571">
    <property type="entry name" value="CBS"/>
    <property type="match status" value="2"/>
</dbReference>
<dbReference type="InterPro" id="IPR046342">
    <property type="entry name" value="CBS_dom_sf"/>
</dbReference>
<proteinExistence type="predicted"/>
<feature type="domain" description="CBS" evidence="3">
    <location>
        <begin position="8"/>
        <end position="66"/>
    </location>
</feature>
<gene>
    <name evidence="4" type="ORF">SAMN05216243_0635</name>
</gene>
<dbReference type="EMBL" id="FNFL01000001">
    <property type="protein sequence ID" value="SDJ74778.1"/>
    <property type="molecule type" value="Genomic_DNA"/>
</dbReference>
<dbReference type="PROSITE" id="PS51371">
    <property type="entry name" value="CBS"/>
    <property type="match status" value="2"/>
</dbReference>
<keyword evidence="5" id="KW-1185">Reference proteome</keyword>
<protein>
    <submittedName>
        <fullName evidence="4">CBS domain-containing protein</fullName>
    </submittedName>
</protein>
<evidence type="ECO:0000256" key="2">
    <source>
        <dbReference type="PROSITE-ProRule" id="PRU00703"/>
    </source>
</evidence>
<dbReference type="OrthoDB" id="9802114at2"/>
<dbReference type="PANTHER" id="PTHR43080">
    <property type="entry name" value="CBS DOMAIN-CONTAINING PROTEIN CBSX3, MITOCHONDRIAL"/>
    <property type="match status" value="1"/>
</dbReference>
<dbReference type="Proteomes" id="UP000198694">
    <property type="component" value="Unassembled WGS sequence"/>
</dbReference>
<dbReference type="InterPro" id="IPR051257">
    <property type="entry name" value="Diverse_CBS-Domain"/>
</dbReference>
<reference evidence="4 5" key="1">
    <citation type="submission" date="2016-10" db="EMBL/GenBank/DDBJ databases">
        <authorList>
            <person name="de Groot N.N."/>
        </authorList>
    </citation>
    <scope>NUCLEOTIDE SEQUENCE [LARGE SCALE GENOMIC DNA]</scope>
    <source>
        <strain evidence="4 5">CGMCC 1.6502</strain>
    </source>
</reference>
<dbReference type="Gene3D" id="3.10.580.10">
    <property type="entry name" value="CBS-domain"/>
    <property type="match status" value="1"/>
</dbReference>
<dbReference type="SUPFAM" id="SSF54631">
    <property type="entry name" value="CBS-domain pair"/>
    <property type="match status" value="1"/>
</dbReference>
<organism evidence="4 5">
    <name type="scientific">Sediminibacillus albus</name>
    <dbReference type="NCBI Taxonomy" id="407036"/>
    <lineage>
        <taxon>Bacteria</taxon>
        <taxon>Bacillati</taxon>
        <taxon>Bacillota</taxon>
        <taxon>Bacilli</taxon>
        <taxon>Bacillales</taxon>
        <taxon>Bacillaceae</taxon>
        <taxon>Sediminibacillus</taxon>
    </lineage>
</organism>
<dbReference type="STRING" id="407036.SAMN05216243_0635"/>
<dbReference type="AlphaFoldDB" id="A0A1G8W938"/>
<dbReference type="RefSeq" id="WP_093210975.1">
    <property type="nucleotide sequence ID" value="NZ_FNFL01000001.1"/>
</dbReference>
<keyword evidence="1 2" id="KW-0129">CBS domain</keyword>
<evidence type="ECO:0000313" key="5">
    <source>
        <dbReference type="Proteomes" id="UP000198694"/>
    </source>
</evidence>
<evidence type="ECO:0000259" key="3">
    <source>
        <dbReference type="PROSITE" id="PS51371"/>
    </source>
</evidence>